<evidence type="ECO:0000313" key="4">
    <source>
        <dbReference type="Proteomes" id="UP000709295"/>
    </source>
</evidence>
<keyword evidence="4" id="KW-1185">Reference proteome</keyword>
<keyword evidence="2" id="KW-0472">Membrane</keyword>
<dbReference type="PANTHER" id="PTHR31142:SF3">
    <property type="entry name" value="THH1_TOM1_TOM3 DOMAIN-CONTAINING PROTEIN"/>
    <property type="match status" value="1"/>
</dbReference>
<comment type="caution">
    <text evidence="3">The sequence shown here is derived from an EMBL/GenBank/DDBJ whole genome shotgun (WGS) entry which is preliminary data.</text>
</comment>
<dbReference type="Proteomes" id="UP000709295">
    <property type="component" value="Unassembled WGS sequence"/>
</dbReference>
<feature type="transmembrane region" description="Helical" evidence="2">
    <location>
        <begin position="112"/>
        <end position="138"/>
    </location>
</feature>
<evidence type="ECO:0000313" key="3">
    <source>
        <dbReference type="EMBL" id="KAG6965623.1"/>
    </source>
</evidence>
<protein>
    <recommendedName>
        <fullName evidence="5">THH1/TOM1/TOM3 domain-containing protein</fullName>
    </recommendedName>
</protein>
<evidence type="ECO:0008006" key="5">
    <source>
        <dbReference type="Google" id="ProtNLM"/>
    </source>
</evidence>
<accession>A0A8J5J6F9</accession>
<sequence>MATSSAASAALATGSAESAMPSATSKSFVYLIYASVYSCGALFLIPGFVAGRRMVRTWRRDYTAVRLYGLLALGASLRAAAFILVALWMLALFQSHANGLLDRDAAHLHLSYLQLVFLWQVLGASASLVLGGVFLLVFNTWAAMVDKVQGTGHNFNSNKHRVGDRDTDALLQSLHTRGAPDVDERRDSGAIAAPDSPLKPPPPPRLLFIRLMVAVYLLQMAYGERMCVLLDKVAEDVTHRKRNIRRIAIIAAVFCLMHTASSMLLAASQCTPPSDEASSSIVGNTTHPSDIHWPHIPLQHVVQANPAFFFPSGTAEDGAANSNDGLLRWVVMIEVLEFPIEWAMLMALLCVLPTRSALPAFRGYRPIPERKNWQP</sequence>
<dbReference type="InterPro" id="IPR040226">
    <property type="entry name" value="THH1/TOM1/TOM3"/>
</dbReference>
<organism evidence="3 4">
    <name type="scientific">Phytophthora aleatoria</name>
    <dbReference type="NCBI Taxonomy" id="2496075"/>
    <lineage>
        <taxon>Eukaryota</taxon>
        <taxon>Sar</taxon>
        <taxon>Stramenopiles</taxon>
        <taxon>Oomycota</taxon>
        <taxon>Peronosporomycetes</taxon>
        <taxon>Peronosporales</taxon>
        <taxon>Peronosporaceae</taxon>
        <taxon>Phytophthora</taxon>
    </lineage>
</organism>
<evidence type="ECO:0000256" key="2">
    <source>
        <dbReference type="SAM" id="Phobius"/>
    </source>
</evidence>
<feature type="region of interest" description="Disordered" evidence="1">
    <location>
        <begin position="179"/>
        <end position="198"/>
    </location>
</feature>
<keyword evidence="2" id="KW-1133">Transmembrane helix</keyword>
<feature type="compositionally biased region" description="Basic and acidic residues" evidence="1">
    <location>
        <begin position="179"/>
        <end position="188"/>
    </location>
</feature>
<feature type="transmembrane region" description="Helical" evidence="2">
    <location>
        <begin position="70"/>
        <end position="92"/>
    </location>
</feature>
<dbReference type="AlphaFoldDB" id="A0A8J5J6F9"/>
<gene>
    <name evidence="3" type="ORF">JG688_00007110</name>
</gene>
<reference evidence="3" key="1">
    <citation type="submission" date="2021-01" db="EMBL/GenBank/DDBJ databases">
        <title>Phytophthora aleatoria, a newly-described species from Pinus radiata is distinct from Phytophthora cactorum isolates based on comparative genomics.</title>
        <authorList>
            <person name="Mcdougal R."/>
            <person name="Panda P."/>
            <person name="Williams N."/>
            <person name="Studholme D.J."/>
        </authorList>
    </citation>
    <scope>NUCLEOTIDE SEQUENCE</scope>
    <source>
        <strain evidence="3">NZFS 4037</strain>
    </source>
</reference>
<keyword evidence="2" id="KW-0812">Transmembrane</keyword>
<dbReference type="PANTHER" id="PTHR31142">
    <property type="entry name" value="TOBAMOVIRUS MULTIPLICATION PROTEIN 1-LIKE ISOFORM X1"/>
    <property type="match status" value="1"/>
</dbReference>
<feature type="transmembrane region" description="Helical" evidence="2">
    <location>
        <begin position="247"/>
        <end position="267"/>
    </location>
</feature>
<dbReference type="EMBL" id="JAENGY010000331">
    <property type="protein sequence ID" value="KAG6965623.1"/>
    <property type="molecule type" value="Genomic_DNA"/>
</dbReference>
<feature type="transmembrane region" description="Helical" evidence="2">
    <location>
        <begin position="28"/>
        <end position="49"/>
    </location>
</feature>
<name>A0A8J5J6F9_9STRA</name>
<evidence type="ECO:0000256" key="1">
    <source>
        <dbReference type="SAM" id="MobiDB-lite"/>
    </source>
</evidence>
<proteinExistence type="predicted"/>